<dbReference type="Pfam" id="PF11751">
    <property type="entry name" value="PorP_SprF"/>
    <property type="match status" value="1"/>
</dbReference>
<evidence type="ECO:0000313" key="4">
    <source>
        <dbReference type="Proteomes" id="UP001138894"/>
    </source>
</evidence>
<dbReference type="Proteomes" id="UP001138894">
    <property type="component" value="Unassembled WGS sequence"/>
</dbReference>
<sequence length="874" mass="98973">MKTLLLIIIFLCFSIQLVWSQEDDGVVSFDLPIRNSLVFNRFAINPTFTFVREQQKYISFNNKREWVQFDNAPETFVGSFSGRFSENIGAGVAAFQQNYGVLTTFGGLLNFAYNVKLRQDNNLTFGLNVGAYKSGVNTSNVVTNFDDPSLQNVPENFLLTVNPGINYGTRFLDFGVSINNLVLYNFETSEMIQDDPRQSIQAHVMHTGFFNGQGFFEKTKFSGLLMSEFREDETIVSGLASLNVPRGIWLQIGYNSRFGVSGGLGLNITKNIALEYNVEKAIGEMVEFGPSHEITLAYRFITRKKYDYSGDEKVSGLFTKKRKKPIVKASDEELAGIRERAAERRAQAELDKEAALKAQKEAEANALAEAKEKAQQEAEAKVKQLAEERARKEAEAEAKLIAEQEAKEKAEAEAKEKAANRARLLAEKKAKDEAEAEAKRLAEQKAKQEAEAKAKALAEKLAKEEAVAKAQLLANQKAKEEAAVRAIQLAEQKAKEEAEAKALAEEQAREAAKEKAKLLAEQKVKDEAEAKAKELAEQKAREEAEARQLAEKQAQDAAAENARLLAEQKAKDDAKAKEELIENPKDELGKTMLELTKEADSTETKQKELLKEFDDIVEIKNKDLKDLKEENDLSEQGVKVQPRPFKSVTAENNKLNAIKADLDDIIEERSEKIDELKSLYEQRTRIKTTELDEVNLFYKKKIKRLTEEQVKSIKVKEDLEVKLEAIRVATEFEKRRRIKRAAYNNEDDRYAQDRAMLQNIKRTTRPADTPYTSEDFDFGEKQNDNIKILKNVKNAESGYYLIIAVHSDIKKRNDFVTKVVASGRVDVDFFYDVNTSKYYIYYNKFDSINAANKIMETKGDKPYNVNMTLVKIEN</sequence>
<feature type="region of interest" description="Disordered" evidence="2">
    <location>
        <begin position="526"/>
        <end position="579"/>
    </location>
</feature>
<feature type="coiled-coil region" evidence="1">
    <location>
        <begin position="592"/>
        <end position="682"/>
    </location>
</feature>
<dbReference type="RefSeq" id="WP_218544676.1">
    <property type="nucleotide sequence ID" value="NZ_JAGSPD010000002.1"/>
</dbReference>
<proteinExistence type="predicted"/>
<accession>A0A9X1F7Z3</accession>
<evidence type="ECO:0000313" key="3">
    <source>
        <dbReference type="EMBL" id="MBV7268128.1"/>
    </source>
</evidence>
<gene>
    <name evidence="3" type="ORF">KCG49_02855</name>
</gene>
<organism evidence="3 4">
    <name type="scientific">Winogradskyella luteola</name>
    <dbReference type="NCBI Taxonomy" id="2828330"/>
    <lineage>
        <taxon>Bacteria</taxon>
        <taxon>Pseudomonadati</taxon>
        <taxon>Bacteroidota</taxon>
        <taxon>Flavobacteriia</taxon>
        <taxon>Flavobacteriales</taxon>
        <taxon>Flavobacteriaceae</taxon>
        <taxon>Winogradskyella</taxon>
    </lineage>
</organism>
<feature type="compositionally biased region" description="Basic and acidic residues" evidence="2">
    <location>
        <begin position="566"/>
        <end position="579"/>
    </location>
</feature>
<evidence type="ECO:0000256" key="1">
    <source>
        <dbReference type="SAM" id="Coils"/>
    </source>
</evidence>
<dbReference type="AlphaFoldDB" id="A0A9X1F7Z3"/>
<name>A0A9X1F7Z3_9FLAO</name>
<keyword evidence="1" id="KW-0175">Coiled coil</keyword>
<reference evidence="3" key="1">
    <citation type="submission" date="2021-04" db="EMBL/GenBank/DDBJ databases">
        <authorList>
            <person name="Pira H."/>
            <person name="Risdian C."/>
            <person name="Wink J."/>
        </authorList>
    </citation>
    <scope>NUCLEOTIDE SEQUENCE</scope>
    <source>
        <strain evidence="3">WHY3</strain>
    </source>
</reference>
<feature type="compositionally biased region" description="Basic and acidic residues" evidence="2">
    <location>
        <begin position="526"/>
        <end position="554"/>
    </location>
</feature>
<evidence type="ECO:0000256" key="2">
    <source>
        <dbReference type="SAM" id="MobiDB-lite"/>
    </source>
</evidence>
<dbReference type="NCBIfam" id="TIGR03519">
    <property type="entry name" value="T9SS_PorP_fam"/>
    <property type="match status" value="1"/>
</dbReference>
<dbReference type="InterPro" id="IPR019861">
    <property type="entry name" value="PorP/SprF_Bacteroidetes"/>
</dbReference>
<dbReference type="EMBL" id="JAGSPD010000002">
    <property type="protein sequence ID" value="MBV7268128.1"/>
    <property type="molecule type" value="Genomic_DNA"/>
</dbReference>
<keyword evidence="4" id="KW-1185">Reference proteome</keyword>
<feature type="region of interest" description="Disordered" evidence="2">
    <location>
        <begin position="427"/>
        <end position="451"/>
    </location>
</feature>
<comment type="caution">
    <text evidence="3">The sequence shown here is derived from an EMBL/GenBank/DDBJ whole genome shotgun (WGS) entry which is preliminary data.</text>
</comment>
<protein>
    <submittedName>
        <fullName evidence="3">PorP/SprF family type IX secretion system membrane protein</fullName>
    </submittedName>
</protein>